<evidence type="ECO:0000313" key="2">
    <source>
        <dbReference type="EMBL" id="MBB5872471.1"/>
    </source>
</evidence>
<accession>A0A841C0R3</accession>
<gene>
    <name evidence="2" type="ORF">F4553_005905</name>
</gene>
<sequence>MREYEVLVDIEVADALHRPAEVLVLKHAQELYGVDLMVARKLGITPQILPAIGNHLLVDGAPVIGARRVLFLGVQPLGLFDYEGIREFAQRALIVSTLATPEVREICLTLHGVGFGLDEAEAFEAELAGLFEAISKGGSPRNLERITFIELDPRRAERLSHLLVRLIPNRKITSGRANSQPASNRQPAVNNPGERASAAKDHAFIAMPFSDAFDDLFHYGMAPAIRSAGLLCERMDKIKFTGDIVVQMKNRIGDARFMVADLSGTNPNVYLEVGYAWGRGVPTILVCDADTKLEFDVRSHKCIRYTSIRDLESKLRAEIDHLL</sequence>
<dbReference type="Proteomes" id="UP000587527">
    <property type="component" value="Unassembled WGS sequence"/>
</dbReference>
<dbReference type="EMBL" id="JACHMN010000003">
    <property type="protein sequence ID" value="MBB5872471.1"/>
    <property type="molecule type" value="Genomic_DNA"/>
</dbReference>
<evidence type="ECO:0000313" key="3">
    <source>
        <dbReference type="Proteomes" id="UP000587527"/>
    </source>
</evidence>
<proteinExistence type="predicted"/>
<reference evidence="2 3" key="1">
    <citation type="submission" date="2020-08" db="EMBL/GenBank/DDBJ databases">
        <title>Sequencing the genomes of 1000 actinobacteria strains.</title>
        <authorList>
            <person name="Klenk H.-P."/>
        </authorList>
    </citation>
    <scope>NUCLEOTIDE SEQUENCE [LARGE SCALE GENOMIC DNA]</scope>
    <source>
        <strain evidence="2 3">DSM 45362</strain>
    </source>
</reference>
<evidence type="ECO:0000256" key="1">
    <source>
        <dbReference type="SAM" id="MobiDB-lite"/>
    </source>
</evidence>
<name>A0A841C0R3_9ACTN</name>
<evidence type="ECO:0008006" key="4">
    <source>
        <dbReference type="Google" id="ProtNLM"/>
    </source>
</evidence>
<feature type="compositionally biased region" description="Polar residues" evidence="1">
    <location>
        <begin position="174"/>
        <end position="189"/>
    </location>
</feature>
<dbReference type="Gene3D" id="3.40.50.450">
    <property type="match status" value="1"/>
</dbReference>
<dbReference type="AlphaFoldDB" id="A0A841C0R3"/>
<organism evidence="2 3">
    <name type="scientific">Allocatelliglobosispora scoriae</name>
    <dbReference type="NCBI Taxonomy" id="643052"/>
    <lineage>
        <taxon>Bacteria</taxon>
        <taxon>Bacillati</taxon>
        <taxon>Actinomycetota</taxon>
        <taxon>Actinomycetes</taxon>
        <taxon>Micromonosporales</taxon>
        <taxon>Micromonosporaceae</taxon>
        <taxon>Allocatelliglobosispora</taxon>
    </lineage>
</organism>
<feature type="region of interest" description="Disordered" evidence="1">
    <location>
        <begin position="174"/>
        <end position="194"/>
    </location>
</feature>
<dbReference type="RefSeq" id="WP_184842155.1">
    <property type="nucleotide sequence ID" value="NZ_JACHMN010000003.1"/>
</dbReference>
<comment type="caution">
    <text evidence="2">The sequence shown here is derived from an EMBL/GenBank/DDBJ whole genome shotgun (WGS) entry which is preliminary data.</text>
</comment>
<protein>
    <recommendedName>
        <fullName evidence="4">Nucleoside 2-deoxyribosyltransferase</fullName>
    </recommendedName>
</protein>
<keyword evidence="3" id="KW-1185">Reference proteome</keyword>